<dbReference type="InterPro" id="IPR027417">
    <property type="entry name" value="P-loop_NTPase"/>
</dbReference>
<dbReference type="PANTHER" id="PTHR19211:SF100">
    <property type="entry name" value="RIBOSOME PROTECTION PROTEIN VMLR"/>
    <property type="match status" value="1"/>
</dbReference>
<dbReference type="NCBIfam" id="NF000355">
    <property type="entry name" value="ribo_prot_ABC_F"/>
    <property type="match status" value="1"/>
</dbReference>
<keyword evidence="3" id="KW-0067">ATP-binding</keyword>
<dbReference type="InterPro" id="IPR017871">
    <property type="entry name" value="ABC_transporter-like_CS"/>
</dbReference>
<dbReference type="RefSeq" id="WP_012269417.1">
    <property type="nucleotide sequence ID" value="NC_010321.1"/>
</dbReference>
<keyword evidence="1" id="KW-0677">Repeat</keyword>
<dbReference type="InterPro" id="IPR003593">
    <property type="entry name" value="AAA+_ATPase"/>
</dbReference>
<dbReference type="eggNOG" id="COG0488">
    <property type="taxonomic scope" value="Bacteria"/>
</dbReference>
<feature type="domain" description="ABC transporter" evidence="4">
    <location>
        <begin position="4"/>
        <end position="181"/>
    </location>
</feature>
<dbReference type="GO" id="GO:0016887">
    <property type="term" value="F:ATP hydrolysis activity"/>
    <property type="evidence" value="ECO:0007669"/>
    <property type="project" value="InterPro"/>
</dbReference>
<keyword evidence="2" id="KW-0547">Nucleotide-binding</keyword>
<dbReference type="EMBL" id="CP000924">
    <property type="protein sequence ID" value="ABY95036.1"/>
    <property type="molecule type" value="Genomic_DNA"/>
</dbReference>
<name>B0KA73_THEP3</name>
<accession>B0KA73</accession>
<evidence type="ECO:0000313" key="5">
    <source>
        <dbReference type="EMBL" id="ABY95036.1"/>
    </source>
</evidence>
<dbReference type="SUPFAM" id="SSF52540">
    <property type="entry name" value="P-loop containing nucleoside triphosphate hydrolases"/>
    <property type="match status" value="2"/>
</dbReference>
<dbReference type="CDD" id="cd03221">
    <property type="entry name" value="ABCF_EF-3"/>
    <property type="match status" value="2"/>
</dbReference>
<feature type="domain" description="ABC transporter" evidence="4">
    <location>
        <begin position="269"/>
        <end position="477"/>
    </location>
</feature>
<organism evidence="5 6">
    <name type="scientific">Thermoanaerobacter pseudethanolicus (strain ATCC 33223 / 39E)</name>
    <name type="common">Clostridium thermohydrosulfuricum</name>
    <dbReference type="NCBI Taxonomy" id="340099"/>
    <lineage>
        <taxon>Bacteria</taxon>
        <taxon>Bacillati</taxon>
        <taxon>Bacillota</taxon>
        <taxon>Clostridia</taxon>
        <taxon>Thermoanaerobacterales</taxon>
        <taxon>Thermoanaerobacteraceae</taxon>
        <taxon>Thermoanaerobacter</taxon>
    </lineage>
</organism>
<evidence type="ECO:0000259" key="4">
    <source>
        <dbReference type="PROSITE" id="PS50893"/>
    </source>
</evidence>
<dbReference type="PROSITE" id="PS50893">
    <property type="entry name" value="ABC_TRANSPORTER_2"/>
    <property type="match status" value="2"/>
</dbReference>
<protein>
    <submittedName>
        <fullName evidence="5">ABC transporter related</fullName>
    </submittedName>
</protein>
<dbReference type="InterPro" id="IPR003439">
    <property type="entry name" value="ABC_transporter-like_ATP-bd"/>
</dbReference>
<dbReference type="Gene3D" id="3.40.50.300">
    <property type="entry name" value="P-loop containing nucleotide triphosphate hydrolases"/>
    <property type="match status" value="3"/>
</dbReference>
<evidence type="ECO:0000313" key="6">
    <source>
        <dbReference type="Proteomes" id="UP000002156"/>
    </source>
</evidence>
<proteinExistence type="predicted"/>
<dbReference type="GO" id="GO:0005524">
    <property type="term" value="F:ATP binding"/>
    <property type="evidence" value="ECO:0007669"/>
    <property type="project" value="UniProtKB-KW"/>
</dbReference>
<dbReference type="SMART" id="SM00382">
    <property type="entry name" value="AAA"/>
    <property type="match status" value="2"/>
</dbReference>
<dbReference type="Proteomes" id="UP000002156">
    <property type="component" value="Chromosome"/>
</dbReference>
<dbReference type="InterPro" id="IPR050611">
    <property type="entry name" value="ABCF"/>
</dbReference>
<dbReference type="STRING" id="340099.Teth39_1384"/>
<evidence type="ECO:0000256" key="2">
    <source>
        <dbReference type="ARBA" id="ARBA00022741"/>
    </source>
</evidence>
<dbReference type="PANTHER" id="PTHR19211">
    <property type="entry name" value="ATP-BINDING TRANSPORT PROTEIN-RELATED"/>
    <property type="match status" value="1"/>
</dbReference>
<reference evidence="6" key="1">
    <citation type="submission" date="2008-01" db="EMBL/GenBank/DDBJ databases">
        <title>Complete sequence of Thermoanaerobacter pseudethanolicus 39E.</title>
        <authorList>
            <person name="Copeland A."/>
            <person name="Lucas S."/>
            <person name="Lapidus A."/>
            <person name="Barry K."/>
            <person name="Glavina del Rio T."/>
            <person name="Dalin E."/>
            <person name="Tice H."/>
            <person name="Pitluck S."/>
            <person name="Bruce D."/>
            <person name="Goodwin L."/>
            <person name="Saunders E."/>
            <person name="Brettin T."/>
            <person name="Detter J.C."/>
            <person name="Han C."/>
            <person name="Schmutz J."/>
            <person name="Larimer F."/>
            <person name="Land M."/>
            <person name="Hauser L."/>
            <person name="Kyrpides N."/>
            <person name="Lykidis A."/>
            <person name="Hemme C."/>
            <person name="Fields M.W."/>
            <person name="He Z."/>
            <person name="Zhou J."/>
            <person name="Richardson P."/>
        </authorList>
    </citation>
    <scope>NUCLEOTIDE SEQUENCE [LARGE SCALE GENOMIC DNA]</scope>
    <source>
        <strain evidence="6">ATCC 33223 / DSM 2355 / 39E</strain>
    </source>
</reference>
<dbReference type="AlphaFoldDB" id="B0KA73"/>
<dbReference type="PROSITE" id="PS00211">
    <property type="entry name" value="ABC_TRANSPORTER_1"/>
    <property type="match status" value="1"/>
</dbReference>
<gene>
    <name evidence="5" type="ordered locus">Teth39_1384</name>
</gene>
<evidence type="ECO:0000256" key="3">
    <source>
        <dbReference type="ARBA" id="ARBA00022840"/>
    </source>
</evidence>
<keyword evidence="6" id="KW-1185">Reference proteome</keyword>
<sequence>MRYINISNLKKYYGDYELFSIDKFELFSGDKVGIVGQNGSGKSTLLKIIYGIEEYDTGKVDVNALISYLPQYSELTIANSPALESASAGEIQKLRIKRTLEQPHDLLLLDEPTSNLDLDYINFLKERLKKESSFILISHNRDLLNTLCTSILEIENKKVKLYKCTYDEYTRIKEEEVKRQKFEYEEYLAKKEKLYQALKEQKEKEMKFSRKNRKISNSDRKAQEFSSVGRSYSAKQKALAKKAKSIQSRIDQLPVVERPYEAFQIKPWLQLYSLIRSRNKYIIYSDCLNFSYDDGKIIFENAKFYIENGSKTVIVGKNGCGKTTLLNLIADRKSEVGIHISPQVKIGMQSQNLKELDYNKTVGRYILENSIQGESFSRSILYRMGFPADKLQNKINTLSGGEQVKLSLVRLFLSDFNVLIFDEVTNYLDITSITALEELIKMYPGTIICVSHDVRFIKNISTNILRIKDGKIFQDTL</sequence>
<dbReference type="Pfam" id="PF00005">
    <property type="entry name" value="ABC_tran"/>
    <property type="match status" value="2"/>
</dbReference>
<dbReference type="KEGG" id="tpd:Teth39_1384"/>
<evidence type="ECO:0000256" key="1">
    <source>
        <dbReference type="ARBA" id="ARBA00022737"/>
    </source>
</evidence>
<dbReference type="HOGENOM" id="CLU_000604_36_0_9"/>